<dbReference type="InterPro" id="IPR013783">
    <property type="entry name" value="Ig-like_fold"/>
</dbReference>
<feature type="non-terminal residue" evidence="4">
    <location>
        <position position="1"/>
    </location>
</feature>
<dbReference type="Pfam" id="PF00630">
    <property type="entry name" value="Filamin"/>
    <property type="match status" value="1"/>
</dbReference>
<name>A0A564Y547_HYMDI</name>
<feature type="coiled-coil region" evidence="2">
    <location>
        <begin position="27"/>
        <end position="54"/>
    </location>
</feature>
<reference evidence="4 5" key="1">
    <citation type="submission" date="2019-07" db="EMBL/GenBank/DDBJ databases">
        <authorList>
            <person name="Jastrzebski P J."/>
            <person name="Paukszto L."/>
            <person name="Jastrzebski P J."/>
        </authorList>
    </citation>
    <scope>NUCLEOTIDE SEQUENCE [LARGE SCALE GENOMIC DNA]</scope>
    <source>
        <strain evidence="4 5">WMS-il1</strain>
    </source>
</reference>
<evidence type="ECO:0000256" key="3">
    <source>
        <dbReference type="SAM" id="MobiDB-lite"/>
    </source>
</evidence>
<organism evidence="4 5">
    <name type="scientific">Hymenolepis diminuta</name>
    <name type="common">Rat tapeworm</name>
    <dbReference type="NCBI Taxonomy" id="6216"/>
    <lineage>
        <taxon>Eukaryota</taxon>
        <taxon>Metazoa</taxon>
        <taxon>Spiralia</taxon>
        <taxon>Lophotrochozoa</taxon>
        <taxon>Platyhelminthes</taxon>
        <taxon>Cestoda</taxon>
        <taxon>Eucestoda</taxon>
        <taxon>Cyclophyllidea</taxon>
        <taxon>Hymenolepididae</taxon>
        <taxon>Hymenolepis</taxon>
    </lineage>
</organism>
<keyword evidence="2" id="KW-0175">Coiled coil</keyword>
<feature type="repeat" description="Filamin" evidence="1">
    <location>
        <begin position="152"/>
        <end position="240"/>
    </location>
</feature>
<dbReference type="InterPro" id="IPR011042">
    <property type="entry name" value="6-blade_b-propeller_TolB-like"/>
</dbReference>
<dbReference type="SUPFAM" id="SSF50969">
    <property type="entry name" value="YVTN repeat-like/Quinoprotein amine dehydrogenase"/>
    <property type="match status" value="1"/>
</dbReference>
<feature type="region of interest" description="Disordered" evidence="3">
    <location>
        <begin position="475"/>
        <end position="500"/>
    </location>
</feature>
<keyword evidence="5" id="KW-1185">Reference proteome</keyword>
<dbReference type="Proteomes" id="UP000321570">
    <property type="component" value="Unassembled WGS sequence"/>
</dbReference>
<accession>A0A564Y547</accession>
<evidence type="ECO:0000313" key="4">
    <source>
        <dbReference type="EMBL" id="VUZ42422.1"/>
    </source>
</evidence>
<feature type="compositionally biased region" description="Gly residues" evidence="3">
    <location>
        <begin position="590"/>
        <end position="601"/>
    </location>
</feature>
<evidence type="ECO:0000313" key="5">
    <source>
        <dbReference type="Proteomes" id="UP000321570"/>
    </source>
</evidence>
<dbReference type="AlphaFoldDB" id="A0A564Y547"/>
<evidence type="ECO:0000256" key="2">
    <source>
        <dbReference type="SAM" id="Coils"/>
    </source>
</evidence>
<evidence type="ECO:0008006" key="6">
    <source>
        <dbReference type="Google" id="ProtNLM"/>
    </source>
</evidence>
<dbReference type="EMBL" id="CABIJS010000088">
    <property type="protein sequence ID" value="VUZ42422.1"/>
    <property type="molecule type" value="Genomic_DNA"/>
</dbReference>
<dbReference type="SMART" id="SM00557">
    <property type="entry name" value="IG_FLMN"/>
    <property type="match status" value="1"/>
</dbReference>
<dbReference type="InterPro" id="IPR011044">
    <property type="entry name" value="Quino_amine_DH_bsu"/>
</dbReference>
<dbReference type="Gene3D" id="2.60.40.10">
    <property type="entry name" value="Immunoglobulins"/>
    <property type="match status" value="1"/>
</dbReference>
<protein>
    <recommendedName>
        <fullName evidence="6">B-box C-terminal domain-containing protein</fullName>
    </recommendedName>
</protein>
<proteinExistence type="predicted"/>
<evidence type="ECO:0000256" key="1">
    <source>
        <dbReference type="PROSITE-ProRule" id="PRU00087"/>
    </source>
</evidence>
<sequence length="659" mass="70168">LQAAESSFEEIRALVERRQAEVIQNIQRKSEEKHRALEDQLALIESERSLVREQCDQLNSLTDVRSISKGISYLNDKLDTIASLTEPRENAFLRYEDDPHVASEAAAVSDLPTTTSNNPQPGSAGFVDIARCLAAFGRITVSTTYPPLCTANLPEEMHVHLSAKVLVQAYDYHGEPQTIGKDPISVHFKDPNGREVSSVLVDNGDGSYEITLCPVSAGPHTLAVNILSRPIRGSPYTINVRRRQKPQWSIVDGPDSRNLIQPFAVAVLQSESTTHTDDSNISGVSVLLLDTGNSRLLVADAETGEIKSVLTGNDALKGQAATGMTLCPQGLWIVNWRANELMLLNLGTNEIVDRIKSPQFMEPTSVCYCPHTGRVLVADNGAGCVFACQNGEVHPIIGGGGSSVQTTANSSGSMRGTRKFERYVNDALRRVTGICVMSSGEIVLAAGSELRIYSSKGTSLGTLYAPLSSGSICLQPQPNPQPSTLTGSGSGNGGLSSAPGSTLALGSLRHSVGGSLIRPTSTMSSTNTTTSSALRGLFGGVSATQTSTDLGECLLASHTDRSRSVVIVFPKFAWRGAITEPVENDDDGGDNGSSGSGGSGEELGASLMRQTRKQAYALEVEPGLRRLAGLAALPQDEEITRVSALPKSYFKRQPMGWGT</sequence>
<feature type="region of interest" description="Disordered" evidence="3">
    <location>
        <begin position="580"/>
        <end position="603"/>
    </location>
</feature>
<dbReference type="InterPro" id="IPR001298">
    <property type="entry name" value="Filamin/ABP280_rpt"/>
</dbReference>
<dbReference type="SUPFAM" id="SSF81296">
    <property type="entry name" value="E set domains"/>
    <property type="match status" value="1"/>
</dbReference>
<gene>
    <name evidence="4" type="ORF">WMSIL1_LOCUS3030</name>
</gene>
<dbReference type="InterPro" id="IPR014756">
    <property type="entry name" value="Ig_E-set"/>
</dbReference>
<dbReference type="InterPro" id="IPR017868">
    <property type="entry name" value="Filamin/ABP280_repeat-like"/>
</dbReference>
<dbReference type="PROSITE" id="PS50194">
    <property type="entry name" value="FILAMIN_REPEAT"/>
    <property type="match status" value="1"/>
</dbReference>
<dbReference type="Gene3D" id="2.120.10.30">
    <property type="entry name" value="TolB, C-terminal domain"/>
    <property type="match status" value="1"/>
</dbReference>